<dbReference type="GO" id="GO:0050487">
    <property type="term" value="F:sulfoacetaldehyde acetyltransferase activity"/>
    <property type="evidence" value="ECO:0007669"/>
    <property type="project" value="UniProtKB-EC"/>
</dbReference>
<evidence type="ECO:0000256" key="9">
    <source>
        <dbReference type="ARBA" id="ARBA00023315"/>
    </source>
</evidence>
<evidence type="ECO:0000256" key="1">
    <source>
        <dbReference type="ARBA" id="ARBA00001946"/>
    </source>
</evidence>
<accession>A0ABS9ANR8</accession>
<dbReference type="NCBIfam" id="NF005713">
    <property type="entry name" value="PRK07525.1"/>
    <property type="match status" value="1"/>
</dbReference>
<dbReference type="InterPro" id="IPR029061">
    <property type="entry name" value="THDP-binding"/>
</dbReference>
<evidence type="ECO:0000259" key="13">
    <source>
        <dbReference type="Pfam" id="PF02775"/>
    </source>
</evidence>
<gene>
    <name evidence="15" type="primary">xsc</name>
    <name evidence="15" type="ORF">HOP59_04495</name>
</gene>
<keyword evidence="7" id="KW-0460">Magnesium</keyword>
<dbReference type="CDD" id="cd02013">
    <property type="entry name" value="TPP_Xsc_like"/>
    <property type="match status" value="1"/>
</dbReference>
<evidence type="ECO:0000256" key="3">
    <source>
        <dbReference type="ARBA" id="ARBA00007812"/>
    </source>
</evidence>
<feature type="domain" description="Thiamine pyrophosphate enzyme TPP-binding" evidence="13">
    <location>
        <begin position="408"/>
        <end position="558"/>
    </location>
</feature>
<dbReference type="CDD" id="cd07035">
    <property type="entry name" value="TPP_PYR_POX_like"/>
    <property type="match status" value="1"/>
</dbReference>
<dbReference type="EC" id="2.3.3.15" evidence="4 10"/>
<feature type="domain" description="Thiamine pyrophosphate enzyme central" evidence="12">
    <location>
        <begin position="185"/>
        <end position="323"/>
    </location>
</feature>
<keyword evidence="9 15" id="KW-0012">Acyltransferase</keyword>
<evidence type="ECO:0000256" key="11">
    <source>
        <dbReference type="RuleBase" id="RU362132"/>
    </source>
</evidence>
<evidence type="ECO:0000259" key="14">
    <source>
        <dbReference type="Pfam" id="PF02776"/>
    </source>
</evidence>
<evidence type="ECO:0000256" key="4">
    <source>
        <dbReference type="ARBA" id="ARBA00012971"/>
    </source>
</evidence>
<dbReference type="Gene3D" id="3.40.50.970">
    <property type="match status" value="2"/>
</dbReference>
<proteinExistence type="inferred from homology"/>
<dbReference type="Pfam" id="PF02776">
    <property type="entry name" value="TPP_enzyme_N"/>
    <property type="match status" value="1"/>
</dbReference>
<dbReference type="InterPro" id="IPR011766">
    <property type="entry name" value="TPP_enzyme_TPP-bd"/>
</dbReference>
<evidence type="ECO:0000259" key="12">
    <source>
        <dbReference type="Pfam" id="PF00205"/>
    </source>
</evidence>
<dbReference type="InterPro" id="IPR045229">
    <property type="entry name" value="TPP_enz"/>
</dbReference>
<reference evidence="15 16" key="1">
    <citation type="journal article" date="2021" name="Front. Microbiol.">
        <title>Aerobic Denitrification and Heterotrophic Sulfur Oxidation in the Genus Halomonas Revealed by Six Novel Species Characterizations and Genome-Based Analysis.</title>
        <authorList>
            <person name="Wang L."/>
            <person name="Shao Z."/>
        </authorList>
    </citation>
    <scope>NUCLEOTIDE SEQUENCE [LARGE SCALE GENOMIC DNA]</scope>
    <source>
        <strain evidence="15 16">MCCC 1A11058</strain>
    </source>
</reference>
<comment type="cofactor">
    <cofactor evidence="1">
        <name>Mg(2+)</name>
        <dbReference type="ChEBI" id="CHEBI:18420"/>
    </cofactor>
</comment>
<evidence type="ECO:0000256" key="5">
    <source>
        <dbReference type="ARBA" id="ARBA00022679"/>
    </source>
</evidence>
<protein>
    <recommendedName>
        <fullName evidence="4 10">Sulfoacetaldehyde acetyltransferase</fullName>
        <ecNumber evidence="4 10">2.3.3.15</ecNumber>
    </recommendedName>
</protein>
<dbReference type="Pfam" id="PF02775">
    <property type="entry name" value="TPP_enzyme_C"/>
    <property type="match status" value="1"/>
</dbReference>
<dbReference type="InterPro" id="IPR012001">
    <property type="entry name" value="Thiamin_PyroP_enz_TPP-bd_dom"/>
</dbReference>
<dbReference type="Proteomes" id="UP001320272">
    <property type="component" value="Unassembled WGS sequence"/>
</dbReference>
<name>A0ABS9ANR8_9GAMM</name>
<comment type="similarity">
    <text evidence="3 11">Belongs to the TPP enzyme family.</text>
</comment>
<evidence type="ECO:0000313" key="16">
    <source>
        <dbReference type="Proteomes" id="UP001320272"/>
    </source>
</evidence>
<dbReference type="Gene3D" id="3.40.50.1220">
    <property type="entry name" value="TPP-binding domain"/>
    <property type="match status" value="1"/>
</dbReference>
<dbReference type="InterPro" id="IPR017820">
    <property type="entry name" value="Sulphoacetald_Actrfrase"/>
</dbReference>
<keyword evidence="6" id="KW-0479">Metal-binding</keyword>
<evidence type="ECO:0000256" key="6">
    <source>
        <dbReference type="ARBA" id="ARBA00022723"/>
    </source>
</evidence>
<comment type="caution">
    <text evidence="15">The sequence shown here is derived from an EMBL/GenBank/DDBJ whole genome shotgun (WGS) entry which is preliminary data.</text>
</comment>
<dbReference type="InterPro" id="IPR029035">
    <property type="entry name" value="DHS-like_NAD/FAD-binding_dom"/>
</dbReference>
<dbReference type="NCBIfam" id="TIGR03457">
    <property type="entry name" value="sulphoacet_xsc"/>
    <property type="match status" value="1"/>
</dbReference>
<dbReference type="InterPro" id="IPR012000">
    <property type="entry name" value="Thiamin_PyroP_enz_cen_dom"/>
</dbReference>
<dbReference type="PANTHER" id="PTHR18968">
    <property type="entry name" value="THIAMINE PYROPHOSPHATE ENZYMES"/>
    <property type="match status" value="1"/>
</dbReference>
<dbReference type="PANTHER" id="PTHR18968:SF166">
    <property type="entry name" value="2-HYDROXYACYL-COA LYASE 2"/>
    <property type="match status" value="1"/>
</dbReference>
<dbReference type="Pfam" id="PF00205">
    <property type="entry name" value="TPP_enzyme_M"/>
    <property type="match status" value="1"/>
</dbReference>
<sequence>MTPSEAFVETMVANGVTDMFGIMGSAFMDAMDIFAPAGIRLVPVVHEQGAAHMADGYARVSGRHGVVIGQNGPGISNCVTGIAAAYWAHSPVVIVTPEAGTNGIGLGGFQECHQLPMFQEFTKYQGHVTHPARMAEYTGRCFDRALSEMGPTQLNIPRDYFYGEIECEIPAPSRLDRGPGGTKSLDEAAELLANAKFPVIVSGGGVVMADAVEECKALAERLGAPVVNSYQHNDSFPASHPLWCGPLGYQGSKAGMKLISQADVVVALGTRLGPFGTLPQHGMDYWPKDAKIIQIDADHKMLGLVKKIAVGICGDAKAAAVALSERLAGRDLACDTTKAQRLDTIESEKAAWEQELDEWTHEKDPFSLDAIDEAKGEKPFSGGEYLHPRQVLRELEKAMPEDVMVSTDIGNINAVAHSYLRFDKPRSFFAPMSFGNCGYALPTIMGAKAAAPHRPAIAYAGDGAWGMSLMETMTAVRHDIPVTAVVFHNRQWGAEKKNQVEFYNRRFVAGELDNQSFAEIGRAMGAEGITVDRLEDVGPALKKAVDMQMNEGKTCIIEIMCTRELGDPFRRDALKKPVRLLEKYQDYV</sequence>
<comment type="cofactor">
    <cofactor evidence="2">
        <name>thiamine diphosphate</name>
        <dbReference type="ChEBI" id="CHEBI:58937"/>
    </cofactor>
</comment>
<keyword evidence="5 15" id="KW-0808">Transferase</keyword>
<dbReference type="SUPFAM" id="SSF52518">
    <property type="entry name" value="Thiamin diphosphate-binding fold (THDP-binding)"/>
    <property type="match status" value="2"/>
</dbReference>
<evidence type="ECO:0000313" key="15">
    <source>
        <dbReference type="EMBL" id="MCE8023385.1"/>
    </source>
</evidence>
<dbReference type="EMBL" id="JABFTV010000002">
    <property type="protein sequence ID" value="MCE8023385.1"/>
    <property type="molecule type" value="Genomic_DNA"/>
</dbReference>
<evidence type="ECO:0000256" key="10">
    <source>
        <dbReference type="NCBIfam" id="TIGR03457"/>
    </source>
</evidence>
<feature type="domain" description="Thiamine pyrophosphate enzyme N-terminal TPP-binding" evidence="14">
    <location>
        <begin position="1"/>
        <end position="116"/>
    </location>
</feature>
<organism evidence="15 16">
    <name type="scientific">Billgrantia aerodenitrificans</name>
    <dbReference type="NCBI Taxonomy" id="2733483"/>
    <lineage>
        <taxon>Bacteria</taxon>
        <taxon>Pseudomonadati</taxon>
        <taxon>Pseudomonadota</taxon>
        <taxon>Gammaproteobacteria</taxon>
        <taxon>Oceanospirillales</taxon>
        <taxon>Halomonadaceae</taxon>
        <taxon>Billgrantia</taxon>
    </lineage>
</organism>
<keyword evidence="16" id="KW-1185">Reference proteome</keyword>
<evidence type="ECO:0000256" key="7">
    <source>
        <dbReference type="ARBA" id="ARBA00022842"/>
    </source>
</evidence>
<dbReference type="SUPFAM" id="SSF52467">
    <property type="entry name" value="DHS-like NAD/FAD-binding domain"/>
    <property type="match status" value="1"/>
</dbReference>
<keyword evidence="8 11" id="KW-0786">Thiamine pyrophosphate</keyword>
<evidence type="ECO:0000256" key="8">
    <source>
        <dbReference type="ARBA" id="ARBA00023052"/>
    </source>
</evidence>
<evidence type="ECO:0000256" key="2">
    <source>
        <dbReference type="ARBA" id="ARBA00001964"/>
    </source>
</evidence>